<comment type="caution">
    <text evidence="3">The sequence shown here is derived from an EMBL/GenBank/DDBJ whole genome shotgun (WGS) entry which is preliminary data.</text>
</comment>
<feature type="transmembrane region" description="Helical" evidence="1">
    <location>
        <begin position="42"/>
        <end position="59"/>
    </location>
</feature>
<proteinExistence type="predicted"/>
<dbReference type="InterPro" id="IPR006976">
    <property type="entry name" value="VanZ-like"/>
</dbReference>
<keyword evidence="1" id="KW-1133">Transmembrane helix</keyword>
<reference evidence="3 4" key="1">
    <citation type="submission" date="2018-07" db="EMBL/GenBank/DDBJ databases">
        <title>Chryseobacterium lacus sp. nov., isolated from lake water.</title>
        <authorList>
            <person name="Li C.-M."/>
        </authorList>
    </citation>
    <scope>NUCLEOTIDE SEQUENCE [LARGE SCALE GENOMIC DNA]</scope>
    <source>
        <strain evidence="3 4">YLOS41</strain>
    </source>
</reference>
<dbReference type="OrthoDB" id="1270731at2"/>
<dbReference type="PANTHER" id="PTHR28008:SF1">
    <property type="entry name" value="DOMAIN PROTEIN, PUTATIVE (AFU_ORTHOLOGUE AFUA_3G10980)-RELATED"/>
    <property type="match status" value="1"/>
</dbReference>
<evidence type="ECO:0000259" key="2">
    <source>
        <dbReference type="Pfam" id="PF04892"/>
    </source>
</evidence>
<feature type="domain" description="VanZ-like" evidence="2">
    <location>
        <begin position="29"/>
        <end position="111"/>
    </location>
</feature>
<keyword evidence="1" id="KW-0812">Transmembrane</keyword>
<organism evidence="3 4">
    <name type="scientific">Chryseobacterium lacus</name>
    <dbReference type="NCBI Taxonomy" id="2058346"/>
    <lineage>
        <taxon>Bacteria</taxon>
        <taxon>Pseudomonadati</taxon>
        <taxon>Bacteroidota</taxon>
        <taxon>Flavobacteriia</taxon>
        <taxon>Flavobacteriales</taxon>
        <taxon>Weeksellaceae</taxon>
        <taxon>Chryseobacterium group</taxon>
        <taxon>Chryseobacterium</taxon>
    </lineage>
</organism>
<protein>
    <submittedName>
        <fullName evidence="3">VanZ family protein</fullName>
    </submittedName>
</protein>
<feature type="transmembrane region" description="Helical" evidence="1">
    <location>
        <begin position="66"/>
        <end position="85"/>
    </location>
</feature>
<evidence type="ECO:0000313" key="3">
    <source>
        <dbReference type="EMBL" id="RCU44657.1"/>
    </source>
</evidence>
<feature type="transmembrane region" description="Helical" evidence="1">
    <location>
        <begin position="91"/>
        <end position="110"/>
    </location>
</feature>
<evidence type="ECO:0000313" key="4">
    <source>
        <dbReference type="Proteomes" id="UP000252172"/>
    </source>
</evidence>
<keyword evidence="1" id="KW-0472">Membrane</keyword>
<dbReference type="NCBIfam" id="NF037970">
    <property type="entry name" value="vanZ_1"/>
    <property type="match status" value="1"/>
</dbReference>
<keyword evidence="4" id="KW-1185">Reference proteome</keyword>
<dbReference type="EMBL" id="QPIE01000001">
    <property type="protein sequence ID" value="RCU44657.1"/>
    <property type="molecule type" value="Genomic_DNA"/>
</dbReference>
<gene>
    <name evidence="3" type="ORF">DQ356_00005</name>
</gene>
<feature type="transmembrane region" description="Helical" evidence="1">
    <location>
        <begin position="7"/>
        <end position="27"/>
    </location>
</feature>
<dbReference type="Pfam" id="PF04892">
    <property type="entry name" value="VanZ"/>
    <property type="match status" value="1"/>
</dbReference>
<dbReference type="AlphaFoldDB" id="A0A368N274"/>
<sequence length="117" mass="13529">MDNYSKIFIRVLPIYWAFLTFMLLRPSVKVDPIFLFQGVDKVVHFGIFTVLSFCFMAALPRLRFSVSLLILLVYALLTEVFQGIMKNGRTFELLDIVADTAGILTGIFIYRQINKRK</sequence>
<evidence type="ECO:0000256" key="1">
    <source>
        <dbReference type="SAM" id="Phobius"/>
    </source>
</evidence>
<name>A0A368N274_9FLAO</name>
<dbReference type="PANTHER" id="PTHR28008">
    <property type="entry name" value="DOMAIN PROTEIN, PUTATIVE (AFU_ORTHOLOGUE AFUA_3G10980)-RELATED"/>
    <property type="match status" value="1"/>
</dbReference>
<accession>A0A368N274</accession>
<dbReference type="Proteomes" id="UP000252172">
    <property type="component" value="Unassembled WGS sequence"/>
</dbReference>